<feature type="domain" description="Dendritic cell-specific transmembrane protein-like" evidence="6">
    <location>
        <begin position="200"/>
        <end position="381"/>
    </location>
</feature>
<evidence type="ECO:0000256" key="2">
    <source>
        <dbReference type="ARBA" id="ARBA00022692"/>
    </source>
</evidence>
<feature type="transmembrane region" description="Helical" evidence="5">
    <location>
        <begin position="337"/>
        <end position="358"/>
    </location>
</feature>
<dbReference type="InterPro" id="IPR012858">
    <property type="entry name" value="DC_STAMP-like"/>
</dbReference>
<feature type="transmembrane region" description="Helical" evidence="5">
    <location>
        <begin position="286"/>
        <end position="308"/>
    </location>
</feature>
<sequence>MMIAALLVVWMVYSLTYDLSGVAIFVGVFTLIMTVVLMLVHPIRCVLSILVPSLGTDQGRKILISSALTLTIATCVPNMAQNVNWTAFLIRCSSSSVIAGMLNSSQMTQRALRDINAWTAEMPASRGMSKLILKQQIDISSVWHEISTMTDNMKAELQSLHDSLNIASSVLQKLTGAILVLLMLASSTRYLIGYLTDLKYDNGYASRRLMASLATSGDNTLPAKYHSRLVRTAGVKMMRVEVQRCVWGVMVLGFYAIICFALIALDHFIYRALEVLLAWTSDIPGITFHIIVNLEVSGTAIGFIWFPIQHFHNSYSHSLDVVPVHCVKPLSPPNSSIISSVCLLLFIGLLLVLGQVFARRLRRKICASFFNSREEERTHYLLQKILEEREREKEEHN</sequence>
<proteinExistence type="predicted"/>
<organism evidence="7 8">
    <name type="scientific">Coilia grayii</name>
    <name type="common">Gray's grenadier anchovy</name>
    <dbReference type="NCBI Taxonomy" id="363190"/>
    <lineage>
        <taxon>Eukaryota</taxon>
        <taxon>Metazoa</taxon>
        <taxon>Chordata</taxon>
        <taxon>Craniata</taxon>
        <taxon>Vertebrata</taxon>
        <taxon>Euteleostomi</taxon>
        <taxon>Actinopterygii</taxon>
        <taxon>Neopterygii</taxon>
        <taxon>Teleostei</taxon>
        <taxon>Clupei</taxon>
        <taxon>Clupeiformes</taxon>
        <taxon>Clupeoidei</taxon>
        <taxon>Engraulidae</taxon>
        <taxon>Coilinae</taxon>
        <taxon>Coilia</taxon>
    </lineage>
</organism>
<dbReference type="EMBL" id="JBHFQA010000005">
    <property type="protein sequence ID" value="KAL2098768.1"/>
    <property type="molecule type" value="Genomic_DNA"/>
</dbReference>
<dbReference type="InterPro" id="IPR051856">
    <property type="entry name" value="CSR-E3_Ligase_Protein"/>
</dbReference>
<keyword evidence="3 5" id="KW-1133">Transmembrane helix</keyword>
<evidence type="ECO:0000313" key="8">
    <source>
        <dbReference type="Proteomes" id="UP001591681"/>
    </source>
</evidence>
<keyword evidence="4 5" id="KW-0472">Membrane</keyword>
<comment type="caution">
    <text evidence="7">The sequence shown here is derived from an EMBL/GenBank/DDBJ whole genome shotgun (WGS) entry which is preliminary data.</text>
</comment>
<evidence type="ECO:0000313" key="7">
    <source>
        <dbReference type="EMBL" id="KAL2098768.1"/>
    </source>
</evidence>
<dbReference type="Pfam" id="PF07782">
    <property type="entry name" value="DC_STAMP"/>
    <property type="match status" value="1"/>
</dbReference>
<protein>
    <recommendedName>
        <fullName evidence="6">Dendritic cell-specific transmembrane protein-like domain-containing protein</fullName>
    </recommendedName>
</protein>
<name>A0ABD1KI57_9TELE</name>
<evidence type="ECO:0000256" key="3">
    <source>
        <dbReference type="ARBA" id="ARBA00022989"/>
    </source>
</evidence>
<dbReference type="GO" id="GO:0016020">
    <property type="term" value="C:membrane"/>
    <property type="evidence" value="ECO:0007669"/>
    <property type="project" value="UniProtKB-SubCell"/>
</dbReference>
<dbReference type="PANTHER" id="PTHR21041:SF3">
    <property type="entry name" value="OSTEOCLAST STIMULATORY TRANSMEMBRANE PROTEIN"/>
    <property type="match status" value="1"/>
</dbReference>
<reference evidence="7 8" key="1">
    <citation type="submission" date="2024-09" db="EMBL/GenBank/DDBJ databases">
        <title>A chromosome-level genome assembly of Gray's grenadier anchovy, Coilia grayii.</title>
        <authorList>
            <person name="Fu Z."/>
        </authorList>
    </citation>
    <scope>NUCLEOTIDE SEQUENCE [LARGE SCALE GENOMIC DNA]</scope>
    <source>
        <strain evidence="7">G4</strain>
        <tissue evidence="7">Muscle</tissue>
    </source>
</reference>
<comment type="subcellular location">
    <subcellularLocation>
        <location evidence="1">Membrane</location>
        <topology evidence="1">Multi-pass membrane protein</topology>
    </subcellularLocation>
</comment>
<dbReference type="PANTHER" id="PTHR21041">
    <property type="entry name" value="DENDRITIC CELL-SPECIFIC TRANSMEMBRANE PROTEIN"/>
    <property type="match status" value="1"/>
</dbReference>
<accession>A0ABD1KI57</accession>
<feature type="transmembrane region" description="Helical" evidence="5">
    <location>
        <begin position="246"/>
        <end position="265"/>
    </location>
</feature>
<gene>
    <name evidence="7" type="ORF">ACEWY4_005248</name>
</gene>
<evidence type="ECO:0000256" key="5">
    <source>
        <dbReference type="SAM" id="Phobius"/>
    </source>
</evidence>
<keyword evidence="2 5" id="KW-0812">Transmembrane</keyword>
<evidence type="ECO:0000259" key="6">
    <source>
        <dbReference type="Pfam" id="PF07782"/>
    </source>
</evidence>
<dbReference type="AlphaFoldDB" id="A0ABD1KI57"/>
<keyword evidence="8" id="KW-1185">Reference proteome</keyword>
<dbReference type="Proteomes" id="UP001591681">
    <property type="component" value="Unassembled WGS sequence"/>
</dbReference>
<evidence type="ECO:0000256" key="1">
    <source>
        <dbReference type="ARBA" id="ARBA00004141"/>
    </source>
</evidence>
<feature type="transmembrane region" description="Helical" evidence="5">
    <location>
        <begin position="24"/>
        <end position="50"/>
    </location>
</feature>
<evidence type="ECO:0000256" key="4">
    <source>
        <dbReference type="ARBA" id="ARBA00023136"/>
    </source>
</evidence>